<keyword evidence="1" id="KW-1133">Transmembrane helix</keyword>
<dbReference type="Pfam" id="PF03929">
    <property type="entry name" value="PepSY_TM"/>
    <property type="match status" value="1"/>
</dbReference>
<dbReference type="EMBL" id="CAJB01000102">
    <property type="protein sequence ID" value="CCH77397.1"/>
    <property type="molecule type" value="Genomic_DNA"/>
</dbReference>
<name>A0A077LX08_9MICO</name>
<evidence type="ECO:0000313" key="3">
    <source>
        <dbReference type="Proteomes" id="UP000035721"/>
    </source>
</evidence>
<accession>A0A077LX08</accession>
<evidence type="ECO:0000313" key="2">
    <source>
        <dbReference type="EMBL" id="CCH77397.1"/>
    </source>
</evidence>
<keyword evidence="3" id="KW-1185">Reference proteome</keyword>
<dbReference type="InterPro" id="IPR005625">
    <property type="entry name" value="PepSY-ass_TM"/>
</dbReference>
<sequence length="214" mass="23819">MIVIPFLLVWAITAAGFEFGFMEKAWYAVTPGTEQHLPDAVSAEAPKGTPDVSIERAVATAQTLHPSLRMVAVTVPTKDDATSSYYMYFQNGYDPYAETDYPGDLGVSVDRHTGKAHDFYGAADQSRAQDLWDNFSYPVHAGYIVGGWWRLVWLVFALSPLLLAVTGVSTWLVRWSSRRRRRAAVRAGELAPVMPLALAEELREDPEKDPELAR</sequence>
<dbReference type="AlphaFoldDB" id="A0A077LX08"/>
<dbReference type="PANTHER" id="PTHR34219">
    <property type="entry name" value="IRON-REGULATED INNER MEMBRANE PROTEIN-RELATED"/>
    <property type="match status" value="1"/>
</dbReference>
<gene>
    <name evidence="2" type="ORF">BN12_1900004</name>
</gene>
<comment type="caution">
    <text evidence="2">The sequence shown here is derived from an EMBL/GenBank/DDBJ whole genome shotgun (WGS) entry which is preliminary data.</text>
</comment>
<protein>
    <submittedName>
        <fullName evidence="2">Uncharacterized iron-regulated membrane protein-like protein</fullName>
    </submittedName>
</protein>
<keyword evidence="1" id="KW-0812">Transmembrane</keyword>
<proteinExistence type="predicted"/>
<dbReference type="STRING" id="1194083.BN12_1900004"/>
<keyword evidence="1" id="KW-0472">Membrane</keyword>
<organism evidence="2 3">
    <name type="scientific">Nostocoides japonicum T1-X7</name>
    <dbReference type="NCBI Taxonomy" id="1194083"/>
    <lineage>
        <taxon>Bacteria</taxon>
        <taxon>Bacillati</taxon>
        <taxon>Actinomycetota</taxon>
        <taxon>Actinomycetes</taxon>
        <taxon>Micrococcales</taxon>
        <taxon>Intrasporangiaceae</taxon>
        <taxon>Nostocoides</taxon>
    </lineage>
</organism>
<dbReference type="Proteomes" id="UP000035721">
    <property type="component" value="Unassembled WGS sequence"/>
</dbReference>
<feature type="transmembrane region" description="Helical" evidence="1">
    <location>
        <begin position="151"/>
        <end position="173"/>
    </location>
</feature>
<evidence type="ECO:0000256" key="1">
    <source>
        <dbReference type="SAM" id="Phobius"/>
    </source>
</evidence>
<reference evidence="2 3" key="1">
    <citation type="journal article" date="2013" name="ISME J.">
        <title>A metabolic model for members of the genus Tetrasphaera involved in enhanced biological phosphorus removal.</title>
        <authorList>
            <person name="Kristiansen R."/>
            <person name="Nguyen H.T.T."/>
            <person name="Saunders A.M."/>
            <person name="Nielsen J.L."/>
            <person name="Wimmer R."/>
            <person name="Le V.Q."/>
            <person name="McIlroy S.J."/>
            <person name="Petrovski S."/>
            <person name="Seviour R.J."/>
            <person name="Calteau A."/>
            <person name="Nielsen K.L."/>
            <person name="Nielsen P.H."/>
        </authorList>
    </citation>
    <scope>NUCLEOTIDE SEQUENCE [LARGE SCALE GENOMIC DNA]</scope>
    <source>
        <strain evidence="2 3">T1-X7</strain>
    </source>
</reference>